<accession>A0AA96R1C6</accession>
<evidence type="ECO:0000313" key="1">
    <source>
        <dbReference type="EMBL" id="WNO29866.1"/>
    </source>
</evidence>
<sequence>MISLNNFEYDKGENLQKLTDTSGDFNAQEELKNEAEHAWKKFMEDLKQAENVAIDTAVSELLAEIGITPPQDSSPEEVERVRSAVAAQSLDLGISNADISRQEKKYTRTIYLSSAVTNELIAERQVEITWTETEETQK</sequence>
<organism evidence="1">
    <name type="scientific">Bacillus phage SDFMU_Pbc</name>
    <dbReference type="NCBI Taxonomy" id="3076135"/>
    <lineage>
        <taxon>Viruses</taxon>
        <taxon>Duplodnaviria</taxon>
        <taxon>Heunggongvirae</taxon>
        <taxon>Uroviricota</taxon>
        <taxon>Caudoviricetes</taxon>
        <taxon>Herelleviridae</taxon>
        <taxon>Bastillevirinae</taxon>
        <taxon>Agatevirus</taxon>
        <taxon>Agatevirus agate</taxon>
    </lineage>
</organism>
<proteinExistence type="predicted"/>
<name>A0AA96R1C6_9CAUD</name>
<protein>
    <submittedName>
        <fullName evidence="1">Uncharacterized protein</fullName>
    </submittedName>
</protein>
<dbReference type="EMBL" id="OQ884030">
    <property type="protein sequence ID" value="WNO29866.1"/>
    <property type="molecule type" value="Genomic_DNA"/>
</dbReference>
<reference evidence="1" key="1">
    <citation type="submission" date="2023-04" db="EMBL/GenBank/DDBJ databases">
        <authorList>
            <person name="Zhang X."/>
        </authorList>
    </citation>
    <scope>NUCLEOTIDE SEQUENCE</scope>
</reference>